<dbReference type="InterPro" id="IPR043504">
    <property type="entry name" value="Peptidase_S1_PA_chymotrypsin"/>
</dbReference>
<dbReference type="Pfam" id="PF00089">
    <property type="entry name" value="Trypsin"/>
    <property type="match status" value="1"/>
</dbReference>
<proteinExistence type="predicted"/>
<dbReference type="InterPro" id="IPR009003">
    <property type="entry name" value="Peptidase_S1_PA"/>
</dbReference>
<feature type="domain" description="Peptidase S1" evidence="7">
    <location>
        <begin position="33"/>
        <end position="246"/>
    </location>
</feature>
<dbReference type="SUPFAM" id="SSF50494">
    <property type="entry name" value="Trypsin-like serine proteases"/>
    <property type="match status" value="1"/>
</dbReference>
<dbReference type="Gene3D" id="2.40.10.10">
    <property type="entry name" value="Trypsin-like serine proteases"/>
    <property type="match status" value="1"/>
</dbReference>
<keyword evidence="6" id="KW-0325">Glycoprotein</keyword>
<evidence type="ECO:0000256" key="1">
    <source>
        <dbReference type="ARBA" id="ARBA00022670"/>
    </source>
</evidence>
<dbReference type="AlphaFoldDB" id="A0A3Q2WKK4"/>
<sequence>LWKLNQTLNLNICKIKNYIDSAPCGRAVKNSRIVGGENASPGSWPWQATLFIDESLCGGSLITDYSDCNSTIVYLGRNYLSGPDPNQVDRTLKDIICHPQYNASTKDNDICLVKLSTPVEFTDYIQPICLASENSTFYNGTSSWVPGFGDKTGDGSFPETLQEVNVPIVGNYECKRFAEITENMICAGLKGGGKDSYSGGPPVTKKDLVWVQSGVVSFGYGCAEPMKPGVYAHVSQYQKWINNTVSGTPPGFVTYTSLEQFCTIPHFRCAVNTVNKHYCNSFVSARKQFWLGLLFYFYLNPHLLLSELHMCQDGNENNEKLFLSSCGFPS</sequence>
<dbReference type="CDD" id="cd00190">
    <property type="entry name" value="Tryp_SPc"/>
    <property type="match status" value="1"/>
</dbReference>
<dbReference type="SMART" id="SM00020">
    <property type="entry name" value="Tryp_SPc"/>
    <property type="match status" value="1"/>
</dbReference>
<keyword evidence="5" id="KW-1015">Disulfide bond</keyword>
<evidence type="ECO:0000313" key="8">
    <source>
        <dbReference type="Ensembl" id="ENSHBUP00000026828.1"/>
    </source>
</evidence>
<dbReference type="GO" id="GO:0004252">
    <property type="term" value="F:serine-type endopeptidase activity"/>
    <property type="evidence" value="ECO:0007669"/>
    <property type="project" value="InterPro"/>
</dbReference>
<evidence type="ECO:0000259" key="7">
    <source>
        <dbReference type="PROSITE" id="PS50240"/>
    </source>
</evidence>
<keyword evidence="1" id="KW-0645">Protease</keyword>
<dbReference type="PROSITE" id="PS50240">
    <property type="entry name" value="TRYPSIN_DOM"/>
    <property type="match status" value="1"/>
</dbReference>
<evidence type="ECO:0000256" key="3">
    <source>
        <dbReference type="ARBA" id="ARBA00022801"/>
    </source>
</evidence>
<dbReference type="Ensembl" id="ENSHBUT00000002338.1">
    <property type="protein sequence ID" value="ENSHBUP00000026828.1"/>
    <property type="gene ID" value="ENSHBUG00000009770.1"/>
</dbReference>
<dbReference type="PANTHER" id="PTHR24253">
    <property type="entry name" value="TRANSMEMBRANE PROTEASE SERINE"/>
    <property type="match status" value="1"/>
</dbReference>
<accession>A0A3Q2WKK4</accession>
<keyword evidence="9" id="KW-1185">Reference proteome</keyword>
<dbReference type="STRING" id="8153.ENSHBUP00000026828"/>
<keyword evidence="4" id="KW-0720">Serine protease</keyword>
<evidence type="ECO:0000256" key="6">
    <source>
        <dbReference type="ARBA" id="ARBA00023180"/>
    </source>
</evidence>
<evidence type="ECO:0000256" key="4">
    <source>
        <dbReference type="ARBA" id="ARBA00022825"/>
    </source>
</evidence>
<name>A0A3Q2WKK4_HAPBU</name>
<dbReference type="GO" id="GO:0006508">
    <property type="term" value="P:proteolysis"/>
    <property type="evidence" value="ECO:0007669"/>
    <property type="project" value="UniProtKB-KW"/>
</dbReference>
<evidence type="ECO:0000256" key="2">
    <source>
        <dbReference type="ARBA" id="ARBA00022729"/>
    </source>
</evidence>
<reference evidence="8" key="2">
    <citation type="submission" date="2025-09" db="UniProtKB">
        <authorList>
            <consortium name="Ensembl"/>
        </authorList>
    </citation>
    <scope>IDENTIFICATION</scope>
</reference>
<dbReference type="FunFam" id="2.40.10.10:FF:000024">
    <property type="entry name" value="Serine protease 53"/>
    <property type="match status" value="1"/>
</dbReference>
<evidence type="ECO:0000256" key="5">
    <source>
        <dbReference type="ARBA" id="ARBA00023157"/>
    </source>
</evidence>
<evidence type="ECO:0000313" key="9">
    <source>
        <dbReference type="Proteomes" id="UP000264840"/>
    </source>
</evidence>
<organism evidence="8 9">
    <name type="scientific">Haplochromis burtoni</name>
    <name type="common">Burton's mouthbrooder</name>
    <name type="synonym">Chromis burtoni</name>
    <dbReference type="NCBI Taxonomy" id="8153"/>
    <lineage>
        <taxon>Eukaryota</taxon>
        <taxon>Metazoa</taxon>
        <taxon>Chordata</taxon>
        <taxon>Craniata</taxon>
        <taxon>Vertebrata</taxon>
        <taxon>Euteleostomi</taxon>
        <taxon>Actinopterygii</taxon>
        <taxon>Neopterygii</taxon>
        <taxon>Teleostei</taxon>
        <taxon>Neoteleostei</taxon>
        <taxon>Acanthomorphata</taxon>
        <taxon>Ovalentaria</taxon>
        <taxon>Cichlomorphae</taxon>
        <taxon>Cichliformes</taxon>
        <taxon>Cichlidae</taxon>
        <taxon>African cichlids</taxon>
        <taxon>Pseudocrenilabrinae</taxon>
        <taxon>Haplochromini</taxon>
        <taxon>Haplochromis</taxon>
    </lineage>
</organism>
<dbReference type="InterPro" id="IPR001254">
    <property type="entry name" value="Trypsin_dom"/>
</dbReference>
<dbReference type="GeneTree" id="ENSGT00940000163852"/>
<keyword evidence="3" id="KW-0378">Hydrolase</keyword>
<protein>
    <recommendedName>
        <fullName evidence="7">Peptidase S1 domain-containing protein</fullName>
    </recommendedName>
</protein>
<keyword evidence="2" id="KW-0732">Signal</keyword>
<dbReference type="PANTHER" id="PTHR24253:SF144">
    <property type="entry name" value="CHYMOTRYPSIN-LIKE PROTEASE CTRL-1-RELATED"/>
    <property type="match status" value="1"/>
</dbReference>
<reference evidence="8" key="1">
    <citation type="submission" date="2025-08" db="UniProtKB">
        <authorList>
            <consortium name="Ensembl"/>
        </authorList>
    </citation>
    <scope>IDENTIFICATION</scope>
</reference>
<dbReference type="Proteomes" id="UP000264840">
    <property type="component" value="Unplaced"/>
</dbReference>